<feature type="region of interest" description="Disordered" evidence="1">
    <location>
        <begin position="1"/>
        <end position="76"/>
    </location>
</feature>
<dbReference type="EMBL" id="JANPWB010000008">
    <property type="protein sequence ID" value="KAJ1164423.1"/>
    <property type="molecule type" value="Genomic_DNA"/>
</dbReference>
<feature type="compositionally biased region" description="Polar residues" evidence="1">
    <location>
        <begin position="1"/>
        <end position="27"/>
    </location>
</feature>
<accession>A0AAV7SK12</accession>
<sequence>MEVPQKVTQTSALIDQNPHETWSQPAKSVTRETGRGVRCGQTGTTTWKSMLERDPARPGNSPREDTTTPTGHPNGLESRLLWIPELKYRGPQDILNESSILKRIKALPGLDHVVSDDILDMKFLLERGQQNLDPTRASSDLPAQVLERKKADESLGSDVIASQWVRYHHPLSDEQLLDKKTITTASVLRGEAGVHPL</sequence>
<dbReference type="AlphaFoldDB" id="A0AAV7SK12"/>
<reference evidence="2" key="1">
    <citation type="journal article" date="2022" name="bioRxiv">
        <title>Sequencing and chromosome-scale assembly of the giantPleurodeles waltlgenome.</title>
        <authorList>
            <person name="Brown T."/>
            <person name="Elewa A."/>
            <person name="Iarovenko S."/>
            <person name="Subramanian E."/>
            <person name="Araus A.J."/>
            <person name="Petzold A."/>
            <person name="Susuki M."/>
            <person name="Suzuki K.-i.T."/>
            <person name="Hayashi T."/>
            <person name="Toyoda A."/>
            <person name="Oliveira C."/>
            <person name="Osipova E."/>
            <person name="Leigh N.D."/>
            <person name="Simon A."/>
            <person name="Yun M.H."/>
        </authorList>
    </citation>
    <scope>NUCLEOTIDE SEQUENCE</scope>
    <source>
        <strain evidence="2">20211129_DDA</strain>
        <tissue evidence="2">Liver</tissue>
    </source>
</reference>
<evidence type="ECO:0000313" key="2">
    <source>
        <dbReference type="EMBL" id="KAJ1164423.1"/>
    </source>
</evidence>
<comment type="caution">
    <text evidence="2">The sequence shown here is derived from an EMBL/GenBank/DDBJ whole genome shotgun (WGS) entry which is preliminary data.</text>
</comment>
<keyword evidence="3" id="KW-1185">Reference proteome</keyword>
<organism evidence="2 3">
    <name type="scientific">Pleurodeles waltl</name>
    <name type="common">Iberian ribbed newt</name>
    <dbReference type="NCBI Taxonomy" id="8319"/>
    <lineage>
        <taxon>Eukaryota</taxon>
        <taxon>Metazoa</taxon>
        <taxon>Chordata</taxon>
        <taxon>Craniata</taxon>
        <taxon>Vertebrata</taxon>
        <taxon>Euteleostomi</taxon>
        <taxon>Amphibia</taxon>
        <taxon>Batrachia</taxon>
        <taxon>Caudata</taxon>
        <taxon>Salamandroidea</taxon>
        <taxon>Salamandridae</taxon>
        <taxon>Pleurodelinae</taxon>
        <taxon>Pleurodeles</taxon>
    </lineage>
</organism>
<proteinExistence type="predicted"/>
<name>A0AAV7SK12_PLEWA</name>
<dbReference type="Proteomes" id="UP001066276">
    <property type="component" value="Chromosome 4_2"/>
</dbReference>
<evidence type="ECO:0000256" key="1">
    <source>
        <dbReference type="SAM" id="MobiDB-lite"/>
    </source>
</evidence>
<gene>
    <name evidence="2" type="ORF">NDU88_004862</name>
</gene>
<evidence type="ECO:0000313" key="3">
    <source>
        <dbReference type="Proteomes" id="UP001066276"/>
    </source>
</evidence>
<protein>
    <submittedName>
        <fullName evidence="2">Uncharacterized protein</fullName>
    </submittedName>
</protein>
<feature type="compositionally biased region" description="Basic and acidic residues" evidence="1">
    <location>
        <begin position="50"/>
        <end position="66"/>
    </location>
</feature>